<evidence type="ECO:0000256" key="2">
    <source>
        <dbReference type="ARBA" id="ARBA00023128"/>
    </source>
</evidence>
<feature type="disulfide bond" evidence="4">
    <location>
        <begin position="18"/>
        <end position="29"/>
    </location>
</feature>
<name>A0A8J2PYH4_9HEXA</name>
<feature type="transmembrane region" description="Helical" evidence="5">
    <location>
        <begin position="98"/>
        <end position="120"/>
    </location>
</feature>
<keyword evidence="5" id="KW-1133">Transmembrane helix</keyword>
<dbReference type="EMBL" id="CAJVCH010571649">
    <property type="protein sequence ID" value="CAG7838154.1"/>
    <property type="molecule type" value="Genomic_DNA"/>
</dbReference>
<dbReference type="AlphaFoldDB" id="A0A8J2PYH4"/>
<feature type="disulfide bond" evidence="4">
    <location>
        <begin position="40"/>
        <end position="51"/>
    </location>
</feature>
<sequence>MPKSPDECQPWACMIQDCLQKNNYQQEKCEHIIQKMLDCCEFNASRNFASCDGFKFQLQKRIKAREQSNGPSPSADGKRPSQPYYLTAIPWYKRHPRLFIFGGGTLVASIVFSAPIYHFLFTTEKDVEMQSTLWKHEIETGIRDIDVLRAKIAAAGPNATIKQVFDTPPDYKKMPPTSF</sequence>
<accession>A0A8J2PYH4</accession>
<protein>
    <recommendedName>
        <fullName evidence="8">Cx9C motif-containing protein 4, mitochondrial</fullName>
    </recommendedName>
</protein>
<organism evidence="6 7">
    <name type="scientific">Allacma fusca</name>
    <dbReference type="NCBI Taxonomy" id="39272"/>
    <lineage>
        <taxon>Eukaryota</taxon>
        <taxon>Metazoa</taxon>
        <taxon>Ecdysozoa</taxon>
        <taxon>Arthropoda</taxon>
        <taxon>Hexapoda</taxon>
        <taxon>Collembola</taxon>
        <taxon>Symphypleona</taxon>
        <taxon>Sminthuridae</taxon>
        <taxon>Allacma</taxon>
    </lineage>
</organism>
<keyword evidence="7" id="KW-1185">Reference proteome</keyword>
<keyword evidence="5" id="KW-0812">Transmembrane</keyword>
<evidence type="ECO:0000313" key="7">
    <source>
        <dbReference type="Proteomes" id="UP000708208"/>
    </source>
</evidence>
<keyword evidence="2" id="KW-0496">Mitochondrion</keyword>
<gene>
    <name evidence="6" type="ORF">AFUS01_LOCUS47150</name>
</gene>
<comment type="subcellular location">
    <subcellularLocation>
        <location evidence="1">Mitochondrion</location>
    </subcellularLocation>
</comment>
<evidence type="ECO:0000313" key="6">
    <source>
        <dbReference type="EMBL" id="CAG7838154.1"/>
    </source>
</evidence>
<dbReference type="Proteomes" id="UP000708208">
    <property type="component" value="Unassembled WGS sequence"/>
</dbReference>
<dbReference type="PANTHER" id="PTHR15590:SF0">
    <property type="entry name" value="CX9C MOTIF-CONTAINING PROTEIN 4"/>
    <property type="match status" value="1"/>
</dbReference>
<dbReference type="GO" id="GO:0005739">
    <property type="term" value="C:mitochondrion"/>
    <property type="evidence" value="ECO:0007669"/>
    <property type="project" value="UniProtKB-SubCell"/>
</dbReference>
<dbReference type="InterPro" id="IPR027179">
    <property type="entry name" value="CMC4"/>
</dbReference>
<evidence type="ECO:0000256" key="1">
    <source>
        <dbReference type="ARBA" id="ARBA00004173"/>
    </source>
</evidence>
<dbReference type="OrthoDB" id="13601at2759"/>
<evidence type="ECO:0000256" key="3">
    <source>
        <dbReference type="ARBA" id="ARBA00023157"/>
    </source>
</evidence>
<keyword evidence="5" id="KW-0472">Membrane</keyword>
<evidence type="ECO:0000256" key="4">
    <source>
        <dbReference type="PIRSR" id="PIRSR627179-50"/>
    </source>
</evidence>
<proteinExistence type="predicted"/>
<feature type="disulfide bond" evidence="4">
    <location>
        <begin position="8"/>
        <end position="39"/>
    </location>
</feature>
<dbReference type="Pfam" id="PF08991">
    <property type="entry name" value="CMC4"/>
    <property type="match status" value="1"/>
</dbReference>
<evidence type="ECO:0008006" key="8">
    <source>
        <dbReference type="Google" id="ProtNLM"/>
    </source>
</evidence>
<dbReference type="PANTHER" id="PTHR15590">
    <property type="entry name" value="CX9C MOTIF-CONTAINING PROTEIN 4"/>
    <property type="match status" value="1"/>
</dbReference>
<reference evidence="6" key="1">
    <citation type="submission" date="2021-06" db="EMBL/GenBank/DDBJ databases">
        <authorList>
            <person name="Hodson N. C."/>
            <person name="Mongue J. A."/>
            <person name="Jaron S. K."/>
        </authorList>
    </citation>
    <scope>NUCLEOTIDE SEQUENCE</scope>
</reference>
<evidence type="ECO:0000256" key="5">
    <source>
        <dbReference type="SAM" id="Phobius"/>
    </source>
</evidence>
<keyword evidence="3 4" id="KW-1015">Disulfide bond</keyword>
<comment type="caution">
    <text evidence="6">The sequence shown here is derived from an EMBL/GenBank/DDBJ whole genome shotgun (WGS) entry which is preliminary data.</text>
</comment>